<sequence length="74" mass="7371">MNPSNGVVATRRPSPIAHARAVVRGIGALTQIARAVLVCLLLGVLAPVIVLTVLVPAGVVVLALAAGAWVGTAQ</sequence>
<proteinExistence type="predicted"/>
<dbReference type="Proteomes" id="UP000199034">
    <property type="component" value="Unassembled WGS sequence"/>
</dbReference>
<dbReference type="EMBL" id="FMZM01000007">
    <property type="protein sequence ID" value="SDD29550.1"/>
    <property type="molecule type" value="Genomic_DNA"/>
</dbReference>
<dbReference type="AlphaFoldDB" id="A0A1G6TKH4"/>
<name>A0A1G6TKH4_9ACTN</name>
<keyword evidence="2" id="KW-1185">Reference proteome</keyword>
<organism evidence="1 2">
    <name type="scientific">Nocardioides lianchengensis</name>
    <dbReference type="NCBI Taxonomy" id="1045774"/>
    <lineage>
        <taxon>Bacteria</taxon>
        <taxon>Bacillati</taxon>
        <taxon>Actinomycetota</taxon>
        <taxon>Actinomycetes</taxon>
        <taxon>Propionibacteriales</taxon>
        <taxon>Nocardioidaceae</taxon>
        <taxon>Nocardioides</taxon>
    </lineage>
</organism>
<protein>
    <submittedName>
        <fullName evidence="1">Uncharacterized protein</fullName>
    </submittedName>
</protein>
<evidence type="ECO:0000313" key="2">
    <source>
        <dbReference type="Proteomes" id="UP000199034"/>
    </source>
</evidence>
<evidence type="ECO:0000313" key="1">
    <source>
        <dbReference type="EMBL" id="SDD29550.1"/>
    </source>
</evidence>
<gene>
    <name evidence="1" type="ORF">SAMN05421872_107109</name>
</gene>
<dbReference type="RefSeq" id="WP_090856956.1">
    <property type="nucleotide sequence ID" value="NZ_FMZM01000007.1"/>
</dbReference>
<accession>A0A1G6TKH4</accession>
<reference evidence="1 2" key="1">
    <citation type="submission" date="2016-10" db="EMBL/GenBank/DDBJ databases">
        <authorList>
            <person name="de Groot N.N."/>
        </authorList>
    </citation>
    <scope>NUCLEOTIDE SEQUENCE [LARGE SCALE GENOMIC DNA]</scope>
    <source>
        <strain evidence="1 2">CGMCC 4.6858</strain>
    </source>
</reference>